<organism evidence="2">
    <name type="scientific">Medicago truncatula</name>
    <name type="common">Barrel medic</name>
    <name type="synonym">Medicago tribuloides</name>
    <dbReference type="NCBI Taxonomy" id="3880"/>
    <lineage>
        <taxon>Eukaryota</taxon>
        <taxon>Viridiplantae</taxon>
        <taxon>Streptophyta</taxon>
        <taxon>Embryophyta</taxon>
        <taxon>Tracheophyta</taxon>
        <taxon>Spermatophyta</taxon>
        <taxon>Magnoliopsida</taxon>
        <taxon>eudicotyledons</taxon>
        <taxon>Gunneridae</taxon>
        <taxon>Pentapetalae</taxon>
        <taxon>rosids</taxon>
        <taxon>fabids</taxon>
        <taxon>Fabales</taxon>
        <taxon>Fabaceae</taxon>
        <taxon>Papilionoideae</taxon>
        <taxon>50 kb inversion clade</taxon>
        <taxon>NPAAA clade</taxon>
        <taxon>Hologalegina</taxon>
        <taxon>IRL clade</taxon>
        <taxon>Trifolieae</taxon>
        <taxon>Medicago</taxon>
    </lineage>
</organism>
<keyword evidence="1" id="KW-0472">Membrane</keyword>
<dbReference type="Gramene" id="rna5562">
    <property type="protein sequence ID" value="RHN81506.1"/>
    <property type="gene ID" value="gene5562"/>
</dbReference>
<gene>
    <name evidence="2" type="ORF">MtrunA17_Chr1g0199881</name>
</gene>
<protein>
    <recommendedName>
        <fullName evidence="3">Transmembrane protein</fullName>
    </recommendedName>
</protein>
<dbReference type="EMBL" id="PSQE01000001">
    <property type="protein sequence ID" value="RHN81506.1"/>
    <property type="molecule type" value="Genomic_DNA"/>
</dbReference>
<reference evidence="2" key="1">
    <citation type="journal article" date="2018" name="Nat. Plants">
        <title>Whole-genome landscape of Medicago truncatula symbiotic genes.</title>
        <authorList>
            <person name="Pecrix Y."/>
            <person name="Gamas P."/>
            <person name="Carrere S."/>
        </authorList>
    </citation>
    <scope>NUCLEOTIDE SEQUENCE</scope>
    <source>
        <tissue evidence="2">Leaves</tissue>
    </source>
</reference>
<feature type="transmembrane region" description="Helical" evidence="1">
    <location>
        <begin position="68"/>
        <end position="92"/>
    </location>
</feature>
<dbReference type="AlphaFoldDB" id="A0A396JT64"/>
<keyword evidence="1" id="KW-0812">Transmembrane</keyword>
<name>A0A396JT64_MEDTR</name>
<accession>A0A396JT64</accession>
<proteinExistence type="predicted"/>
<feature type="transmembrane region" description="Helical" evidence="1">
    <location>
        <begin position="44"/>
        <end position="62"/>
    </location>
</feature>
<evidence type="ECO:0000313" key="2">
    <source>
        <dbReference type="EMBL" id="RHN81506.1"/>
    </source>
</evidence>
<keyword evidence="1" id="KW-1133">Transmembrane helix</keyword>
<evidence type="ECO:0000256" key="1">
    <source>
        <dbReference type="SAM" id="Phobius"/>
    </source>
</evidence>
<dbReference type="Proteomes" id="UP000265566">
    <property type="component" value="Chromosome 1"/>
</dbReference>
<sequence>MNLVGWISLYVEIGKRLRREREKQWIKNGNGKLYRMECLEGTRVGILLSEFSFICIGFVHSATPFLHYLQSLCSCVSVSIVLSLFLCVFIYLNCLSR</sequence>
<comment type="caution">
    <text evidence="2">The sequence shown here is derived from an EMBL/GenBank/DDBJ whole genome shotgun (WGS) entry which is preliminary data.</text>
</comment>
<evidence type="ECO:0008006" key="3">
    <source>
        <dbReference type="Google" id="ProtNLM"/>
    </source>
</evidence>